<reference evidence="9 10" key="1">
    <citation type="submission" date="2019-07" db="EMBL/GenBank/DDBJ databases">
        <title>Genomic Encyclopedia of Archaeal and Bacterial Type Strains, Phase II (KMG-II): from individual species to whole genera.</title>
        <authorList>
            <person name="Goeker M."/>
        </authorList>
    </citation>
    <scope>NUCLEOTIDE SEQUENCE [LARGE SCALE GENOMIC DNA]</scope>
    <source>
        <strain evidence="9 10">DSM 18850</strain>
    </source>
</reference>
<dbReference type="RefSeq" id="WP_148909738.1">
    <property type="nucleotide sequence ID" value="NZ_VNHX01000022.1"/>
</dbReference>
<evidence type="ECO:0000256" key="3">
    <source>
        <dbReference type="ARBA" id="ARBA00022801"/>
    </source>
</evidence>
<proteinExistence type="inferred from homology"/>
<dbReference type="EMBL" id="VNHX01000022">
    <property type="protein sequence ID" value="TYP91051.1"/>
    <property type="molecule type" value="Genomic_DNA"/>
</dbReference>
<dbReference type="InterPro" id="IPR050727">
    <property type="entry name" value="GH43_arabinanases"/>
</dbReference>
<feature type="active site" description="Proton acceptor" evidence="5">
    <location>
        <position position="48"/>
    </location>
</feature>
<dbReference type="GO" id="GO:0005975">
    <property type="term" value="P:carbohydrate metabolic process"/>
    <property type="evidence" value="ECO:0007669"/>
    <property type="project" value="InterPro"/>
</dbReference>
<gene>
    <name evidence="9" type="ORF">BC792_12218</name>
</gene>
<dbReference type="OrthoDB" id="9801455at2"/>
<evidence type="ECO:0000256" key="7">
    <source>
        <dbReference type="RuleBase" id="RU361187"/>
    </source>
</evidence>
<dbReference type="Pfam" id="PF04616">
    <property type="entry name" value="Glyco_hydro_43"/>
    <property type="match status" value="1"/>
</dbReference>
<feature type="compositionally biased region" description="Basic and acidic residues" evidence="8">
    <location>
        <begin position="346"/>
        <end position="360"/>
    </location>
</feature>
<dbReference type="AlphaFoldDB" id="A0A5S5D533"/>
<name>A0A5S5D533_9SPHI</name>
<dbReference type="SUPFAM" id="SSF75005">
    <property type="entry name" value="Arabinanase/levansucrase/invertase"/>
    <property type="match status" value="1"/>
</dbReference>
<keyword evidence="4 7" id="KW-0326">Glycosidase</keyword>
<evidence type="ECO:0000313" key="9">
    <source>
        <dbReference type="EMBL" id="TYP91051.1"/>
    </source>
</evidence>
<feature type="active site" description="Proton donor" evidence="5">
    <location>
        <position position="219"/>
    </location>
</feature>
<dbReference type="PANTHER" id="PTHR43301:SF3">
    <property type="entry name" value="ARABINAN ENDO-1,5-ALPHA-L-ARABINOSIDASE A-RELATED"/>
    <property type="match status" value="1"/>
</dbReference>
<comment type="pathway">
    <text evidence="1">Glycan metabolism; L-arabinan degradation.</text>
</comment>
<evidence type="ECO:0000256" key="4">
    <source>
        <dbReference type="ARBA" id="ARBA00023295"/>
    </source>
</evidence>
<organism evidence="9 10">
    <name type="scientific">Sphingobacterium allocomposti</name>
    <dbReference type="NCBI Taxonomy" id="415956"/>
    <lineage>
        <taxon>Bacteria</taxon>
        <taxon>Pseudomonadati</taxon>
        <taxon>Bacteroidota</taxon>
        <taxon>Sphingobacteriia</taxon>
        <taxon>Sphingobacteriales</taxon>
        <taxon>Sphingobacteriaceae</taxon>
        <taxon>Sphingobacterium</taxon>
    </lineage>
</organism>
<dbReference type="Gene3D" id="2.115.10.20">
    <property type="entry name" value="Glycosyl hydrolase domain, family 43"/>
    <property type="match status" value="1"/>
</dbReference>
<dbReference type="InterPro" id="IPR023296">
    <property type="entry name" value="Glyco_hydro_beta-prop_sf"/>
</dbReference>
<accession>A0A5S5D533</accession>
<evidence type="ECO:0000256" key="6">
    <source>
        <dbReference type="PIRSR" id="PIRSR606710-2"/>
    </source>
</evidence>
<evidence type="ECO:0000256" key="5">
    <source>
        <dbReference type="PIRSR" id="PIRSR606710-1"/>
    </source>
</evidence>
<dbReference type="InterPro" id="IPR006710">
    <property type="entry name" value="Glyco_hydro_43"/>
</dbReference>
<protein>
    <submittedName>
        <fullName evidence="9">Arabinan endo-1,5-alpha-L-arabinosidase</fullName>
    </submittedName>
</protein>
<evidence type="ECO:0000256" key="8">
    <source>
        <dbReference type="SAM" id="MobiDB-lite"/>
    </source>
</evidence>
<comment type="caution">
    <text evidence="9">The sequence shown here is derived from an EMBL/GenBank/DDBJ whole genome shotgun (WGS) entry which is preliminary data.</text>
</comment>
<evidence type="ECO:0000313" key="10">
    <source>
        <dbReference type="Proteomes" id="UP000325105"/>
    </source>
</evidence>
<dbReference type="PANTHER" id="PTHR43301">
    <property type="entry name" value="ARABINAN ENDO-1,5-ALPHA-L-ARABINOSIDASE"/>
    <property type="match status" value="1"/>
</dbReference>
<keyword evidence="3 7" id="KW-0378">Hydrolase</keyword>
<dbReference type="Proteomes" id="UP000325105">
    <property type="component" value="Unassembled WGS sequence"/>
</dbReference>
<keyword evidence="10" id="KW-1185">Reference proteome</keyword>
<dbReference type="GO" id="GO:0004553">
    <property type="term" value="F:hydrolase activity, hydrolyzing O-glycosyl compounds"/>
    <property type="evidence" value="ECO:0007669"/>
    <property type="project" value="InterPro"/>
</dbReference>
<evidence type="ECO:0000256" key="1">
    <source>
        <dbReference type="ARBA" id="ARBA00004834"/>
    </source>
</evidence>
<evidence type="ECO:0000256" key="2">
    <source>
        <dbReference type="ARBA" id="ARBA00009865"/>
    </source>
</evidence>
<dbReference type="CDD" id="cd18616">
    <property type="entry name" value="GH43_ABN-like"/>
    <property type="match status" value="1"/>
</dbReference>
<feature type="site" description="Important for catalytic activity, responsible for pKa modulation of the active site Glu and correct orientation of both the proton donor and substrate" evidence="6">
    <location>
        <position position="167"/>
    </location>
</feature>
<sequence>MYHIKRRYIFWTFLCLLFFCVCCRGGRQLGVHSADSYVNPVFEPILADPTLIRDPHTGYFYAYGTQDDWGDGQGQRLMPIIKSKNLMDWEYVGEVFQDKPTWKDGGGLWAPDANIVEGRYYLYYAYSKWGDSNPGIGLAIAGGPEGPFEDQGMLFDSENTGVPNSIDPAFFQEGSKKYLVWGSFGEGPNQGIHLIELSADGRRVVDVNRKIQLAAGDWEAPMIHKKGGYYYLFGSKGSCCEGADSQYKVWVARSSALEGPYVDKEGEQVTQRGRGALLLEGNDLIAGPGHHTRLIRDDDGQDWFLYHAIWKDNPKVRSGASRRTLMLDKLIWENGWPRMETQNPSHTERVGPRFFERRKQ</sequence>
<comment type="similarity">
    <text evidence="2 7">Belongs to the glycosyl hydrolase 43 family.</text>
</comment>
<feature type="region of interest" description="Disordered" evidence="8">
    <location>
        <begin position="338"/>
        <end position="360"/>
    </location>
</feature>